<organism evidence="3 4">
    <name type="scientific">Meganyctiphanes norvegica</name>
    <name type="common">Northern krill</name>
    <name type="synonym">Thysanopoda norvegica</name>
    <dbReference type="NCBI Taxonomy" id="48144"/>
    <lineage>
        <taxon>Eukaryota</taxon>
        <taxon>Metazoa</taxon>
        <taxon>Ecdysozoa</taxon>
        <taxon>Arthropoda</taxon>
        <taxon>Crustacea</taxon>
        <taxon>Multicrustacea</taxon>
        <taxon>Malacostraca</taxon>
        <taxon>Eumalacostraca</taxon>
        <taxon>Eucarida</taxon>
        <taxon>Euphausiacea</taxon>
        <taxon>Euphausiidae</taxon>
        <taxon>Meganyctiphanes</taxon>
    </lineage>
</organism>
<evidence type="ECO:0000256" key="1">
    <source>
        <dbReference type="SAM" id="MobiDB-lite"/>
    </source>
</evidence>
<comment type="caution">
    <text evidence="3">The sequence shown here is derived from an EMBL/GenBank/DDBJ whole genome shotgun (WGS) entry which is preliminary data.</text>
</comment>
<feature type="signal peptide" evidence="2">
    <location>
        <begin position="1"/>
        <end position="20"/>
    </location>
</feature>
<reference evidence="3 4" key="1">
    <citation type="submission" date="2024-05" db="EMBL/GenBank/DDBJ databases">
        <authorList>
            <person name="Wallberg A."/>
        </authorList>
    </citation>
    <scope>NUCLEOTIDE SEQUENCE [LARGE SCALE GENOMIC DNA]</scope>
</reference>
<dbReference type="PANTHER" id="PTHR21398">
    <property type="entry name" value="AGAP007094-PA"/>
    <property type="match status" value="1"/>
</dbReference>
<dbReference type="InterPro" id="IPR006631">
    <property type="entry name" value="DM4_12"/>
</dbReference>
<dbReference type="SMART" id="SM00718">
    <property type="entry name" value="DM4_12"/>
    <property type="match status" value="1"/>
</dbReference>
<evidence type="ECO:0000313" key="4">
    <source>
        <dbReference type="Proteomes" id="UP001497623"/>
    </source>
</evidence>
<evidence type="ECO:0000313" key="3">
    <source>
        <dbReference type="EMBL" id="CAL4064019.1"/>
    </source>
</evidence>
<name>A0AAV2PRJ8_MEGNR</name>
<dbReference type="AlphaFoldDB" id="A0AAV2PRJ8"/>
<accession>A0AAV2PRJ8</accession>
<proteinExistence type="predicted"/>
<feature type="region of interest" description="Disordered" evidence="1">
    <location>
        <begin position="228"/>
        <end position="266"/>
    </location>
</feature>
<feature type="compositionally biased region" description="Basic and acidic residues" evidence="1">
    <location>
        <begin position="229"/>
        <end position="248"/>
    </location>
</feature>
<gene>
    <name evidence="3" type="ORF">MNOR_LOCUS3771</name>
</gene>
<protein>
    <submittedName>
        <fullName evidence="3">Uncharacterized protein</fullName>
    </submittedName>
</protein>
<dbReference type="Proteomes" id="UP001497623">
    <property type="component" value="Unassembled WGS sequence"/>
</dbReference>
<sequence>MHSPTLLSSLLLLLVGLTRAAQSTAKNTSETIDENSRSKRFVYYTSENRLTLPPGSLLVLTPTIQLPVYRNLPIGYGSHMTVSIPFSINFDDLGLTSEENPWALWPDFGIFRKKREAWSPFPGVNWAGGDREVMFQVLEDSLANVGLPGKACLLRAICEMFETPLLNHGFMGDVMELFFSVSKSPHAEKRMSDYLEAETLGKHHKSCSKFYSGCEHSLFTYNGQSKWKKPAEHEDPKNTQKESLKISEEKEDPLLGTDEDESLDEYINNHIEEEYKLNMM</sequence>
<feature type="chain" id="PRO_5043483572" evidence="2">
    <location>
        <begin position="21"/>
        <end position="280"/>
    </location>
</feature>
<evidence type="ECO:0000256" key="2">
    <source>
        <dbReference type="SAM" id="SignalP"/>
    </source>
</evidence>
<keyword evidence="2" id="KW-0732">Signal</keyword>
<dbReference type="PANTHER" id="PTHR21398:SF6">
    <property type="entry name" value="AGAP007094-PA"/>
    <property type="match status" value="1"/>
</dbReference>
<dbReference type="EMBL" id="CAXKWB010001325">
    <property type="protein sequence ID" value="CAL4064019.1"/>
    <property type="molecule type" value="Genomic_DNA"/>
</dbReference>
<dbReference type="Pfam" id="PF07841">
    <property type="entry name" value="DM4_12"/>
    <property type="match status" value="1"/>
</dbReference>
<keyword evidence="4" id="KW-1185">Reference proteome</keyword>